<reference evidence="2" key="2">
    <citation type="submission" date="2022-01" db="EMBL/GenBank/DDBJ databases">
        <authorList>
            <person name="Yamashiro T."/>
            <person name="Shiraishi A."/>
            <person name="Satake H."/>
            <person name="Nakayama K."/>
        </authorList>
    </citation>
    <scope>NUCLEOTIDE SEQUENCE</scope>
</reference>
<feature type="compositionally biased region" description="Basic residues" evidence="1">
    <location>
        <begin position="1"/>
        <end position="12"/>
    </location>
</feature>
<feature type="region of interest" description="Disordered" evidence="1">
    <location>
        <begin position="1"/>
        <end position="43"/>
    </location>
</feature>
<evidence type="ECO:0000313" key="2">
    <source>
        <dbReference type="EMBL" id="GJT31471.1"/>
    </source>
</evidence>
<dbReference type="PANTHER" id="PTHR11439:SF495">
    <property type="entry name" value="REVERSE TRANSCRIPTASE, RNA-DEPENDENT DNA POLYMERASE-RELATED"/>
    <property type="match status" value="1"/>
</dbReference>
<sequence length="677" mass="75866">MPVHQVWKRKTPLPKSSPTCHNDSPPLPSRNTPHSISPPMNYPQRDRIINQLHTISTLIDSQTPTPTSPPHPLVQPPTNAQVGCYASFCYCCRYQAKPTKKHLEAIKRVFQYLRGTMALTAYADADHAVSSSLKKQKSTAISTTEAEYIAMSGCCAQILWMRSQLIDYGFAFNNIPLYCDNKSAIALCCNNVQHSRSKHIDIRHHFLREQVENDVVELYFVTKDYQLADIFTKALPRERFEFLLPRLEMKNNMANKNVPLDEDRFILDADLLREALEITPVDQAHQFVSPPSGDAIMDFVNQLGYPGEIHFVSRMAVNNLYQPWRAILSMINQYLTGKTSGFDRPRYSVLQMLWGIITRTNVDYAELIWKEFVQAIQTFLTDKVNLGIPTKKGKNTKPHVIPYSRFTKLIIYYLGRIHNIHQRSGSPLNLAEDDLSLGNLKFVPKGETDKVFGMQIPKELIMDNIRNAPYYNAYLEMQPKPVPSKKSKPAPATKPKVTPEKPSEPSPAKHPKRGEDNDLNRAIQMSLETFQAHGQAPVGGVAIRERVEEATRQLLVVEGKGKAIATDEQASQSLLALHTPKRRSVTGQFIFQRRTPTGPSAQPQDDASANIVCDSPSPADAETGADADITTSTANTEVLYAEDVHGEEISHTVVLEEKTVELDEGQAGSDPGKTLES</sequence>
<dbReference type="Proteomes" id="UP001151760">
    <property type="component" value="Unassembled WGS sequence"/>
</dbReference>
<evidence type="ECO:0000313" key="3">
    <source>
        <dbReference type="Proteomes" id="UP001151760"/>
    </source>
</evidence>
<protein>
    <recommendedName>
        <fullName evidence="4">Retrovirus-related Pol polyprotein from transposon TNT 1-94</fullName>
    </recommendedName>
</protein>
<dbReference type="PANTHER" id="PTHR11439">
    <property type="entry name" value="GAG-POL-RELATED RETROTRANSPOSON"/>
    <property type="match status" value="1"/>
</dbReference>
<reference evidence="2" key="1">
    <citation type="journal article" date="2022" name="Int. J. Mol. Sci.">
        <title>Draft Genome of Tanacetum Coccineum: Genomic Comparison of Closely Related Tanacetum-Family Plants.</title>
        <authorList>
            <person name="Yamashiro T."/>
            <person name="Shiraishi A."/>
            <person name="Nakayama K."/>
            <person name="Satake H."/>
        </authorList>
    </citation>
    <scope>NUCLEOTIDE SEQUENCE</scope>
</reference>
<evidence type="ECO:0008006" key="4">
    <source>
        <dbReference type="Google" id="ProtNLM"/>
    </source>
</evidence>
<dbReference type="EMBL" id="BQNB010014708">
    <property type="protein sequence ID" value="GJT31471.1"/>
    <property type="molecule type" value="Genomic_DNA"/>
</dbReference>
<comment type="caution">
    <text evidence="2">The sequence shown here is derived from an EMBL/GenBank/DDBJ whole genome shotgun (WGS) entry which is preliminary data.</text>
</comment>
<organism evidence="2 3">
    <name type="scientific">Tanacetum coccineum</name>
    <dbReference type="NCBI Taxonomy" id="301880"/>
    <lineage>
        <taxon>Eukaryota</taxon>
        <taxon>Viridiplantae</taxon>
        <taxon>Streptophyta</taxon>
        <taxon>Embryophyta</taxon>
        <taxon>Tracheophyta</taxon>
        <taxon>Spermatophyta</taxon>
        <taxon>Magnoliopsida</taxon>
        <taxon>eudicotyledons</taxon>
        <taxon>Gunneridae</taxon>
        <taxon>Pentapetalae</taxon>
        <taxon>asterids</taxon>
        <taxon>campanulids</taxon>
        <taxon>Asterales</taxon>
        <taxon>Asteraceae</taxon>
        <taxon>Asteroideae</taxon>
        <taxon>Anthemideae</taxon>
        <taxon>Anthemidinae</taxon>
        <taxon>Tanacetum</taxon>
    </lineage>
</organism>
<name>A0ABQ5CZY8_9ASTR</name>
<dbReference type="CDD" id="cd09272">
    <property type="entry name" value="RNase_HI_RT_Ty1"/>
    <property type="match status" value="1"/>
</dbReference>
<feature type="region of interest" description="Disordered" evidence="1">
    <location>
        <begin position="653"/>
        <end position="677"/>
    </location>
</feature>
<proteinExistence type="predicted"/>
<accession>A0ABQ5CZY8</accession>
<evidence type="ECO:0000256" key="1">
    <source>
        <dbReference type="SAM" id="MobiDB-lite"/>
    </source>
</evidence>
<gene>
    <name evidence="2" type="ORF">Tco_0911746</name>
</gene>
<feature type="region of interest" description="Disordered" evidence="1">
    <location>
        <begin position="481"/>
        <end position="516"/>
    </location>
</feature>
<keyword evidence="3" id="KW-1185">Reference proteome</keyword>